<accession>A0A8H9J3Z6</accession>
<dbReference type="OrthoDB" id="3213425at2"/>
<dbReference type="InterPro" id="IPR011990">
    <property type="entry name" value="TPR-like_helical_dom_sf"/>
</dbReference>
<organism evidence="1 2">
    <name type="scientific">Amycolatopsis bartoniae</name>
    <dbReference type="NCBI Taxonomy" id="941986"/>
    <lineage>
        <taxon>Bacteria</taxon>
        <taxon>Bacillati</taxon>
        <taxon>Actinomycetota</taxon>
        <taxon>Actinomycetes</taxon>
        <taxon>Pseudonocardiales</taxon>
        <taxon>Pseudonocardiaceae</taxon>
        <taxon>Amycolatopsis</taxon>
    </lineage>
</organism>
<comment type="caution">
    <text evidence="1">The sequence shown here is derived from an EMBL/GenBank/DDBJ whole genome shotgun (WGS) entry which is preliminary data.</text>
</comment>
<dbReference type="EMBL" id="BNAV01000010">
    <property type="protein sequence ID" value="GHF74168.1"/>
    <property type="molecule type" value="Genomic_DNA"/>
</dbReference>
<dbReference type="Proteomes" id="UP000658656">
    <property type="component" value="Unassembled WGS sequence"/>
</dbReference>
<dbReference type="Gene3D" id="1.25.40.10">
    <property type="entry name" value="Tetratricopeptide repeat domain"/>
    <property type="match status" value="1"/>
</dbReference>
<evidence type="ECO:0000313" key="1">
    <source>
        <dbReference type="EMBL" id="GHF74168.1"/>
    </source>
</evidence>
<reference evidence="1" key="1">
    <citation type="journal article" date="2014" name="Int. J. Syst. Evol. Microbiol.">
        <title>Complete genome sequence of Corynebacterium casei LMG S-19264T (=DSM 44701T), isolated from a smear-ripened cheese.</title>
        <authorList>
            <consortium name="US DOE Joint Genome Institute (JGI-PGF)"/>
            <person name="Walter F."/>
            <person name="Albersmeier A."/>
            <person name="Kalinowski J."/>
            <person name="Ruckert C."/>
        </authorList>
    </citation>
    <scope>NUCLEOTIDE SEQUENCE</scope>
    <source>
        <strain evidence="1">CGMCC 4.7679</strain>
    </source>
</reference>
<reference evidence="1" key="2">
    <citation type="submission" date="2020-09" db="EMBL/GenBank/DDBJ databases">
        <authorList>
            <person name="Sun Q."/>
            <person name="Zhou Y."/>
        </authorList>
    </citation>
    <scope>NUCLEOTIDE SEQUENCE</scope>
    <source>
        <strain evidence="1">CGMCC 4.7679</strain>
    </source>
</reference>
<proteinExistence type="predicted"/>
<dbReference type="AlphaFoldDB" id="A0A8H9J3Z6"/>
<sequence length="471" mass="50923">MEGNEQLAALMREAGFLKDDGSVGLKVFARAVGRQAGRTFTHTYVRRWLGGMVPRDEQTRRAITTALAERLGRPVAQHEVGFGGPRKISADLGLTYPDDVSDGIAALTGLWQADLDNVSALLTAPANIAAWSETSLSWLVTTRQDMINGTGKRRVGPADIAGLRDTTMMFDRLDGQHGGGHARRALVEFLRTDVAALLDGTYSEETGRQLYAEAAQATLLAAWMSYDSGLHGLAQRYFIQALRLAESTGDRLLGASILDAMSHQATFLGRYREAANLARAARMGTETAGSASALAHFYAMEARALARLGDVAGCDQAMAGAVREFERRNPDNDPADWFGYFNDSELAAELGHCNRDLGRAVDASTYASQSLGPTASGYVRSDFFATMVLADAYMDQGEAEQACEVALEALQIAERLKSARCGSYVDEFRARLSRVGKTAAVADFIEQASETRLWTPDDARRAPSRGGFPLS</sequence>
<keyword evidence="2" id="KW-1185">Reference proteome</keyword>
<name>A0A8H9J3Z6_9PSEU</name>
<evidence type="ECO:0000313" key="2">
    <source>
        <dbReference type="Proteomes" id="UP000658656"/>
    </source>
</evidence>
<dbReference type="RefSeq" id="WP_145937550.1">
    <property type="nucleotide sequence ID" value="NZ_BNAV01000010.1"/>
</dbReference>
<dbReference type="SUPFAM" id="SSF48452">
    <property type="entry name" value="TPR-like"/>
    <property type="match status" value="1"/>
</dbReference>
<evidence type="ECO:0008006" key="3">
    <source>
        <dbReference type="Google" id="ProtNLM"/>
    </source>
</evidence>
<protein>
    <recommendedName>
        <fullName evidence="3">XRE family transcriptional regulator</fullName>
    </recommendedName>
</protein>
<gene>
    <name evidence="1" type="ORF">GCM10017566_54920</name>
</gene>